<dbReference type="Gene3D" id="1.10.1200.10">
    <property type="entry name" value="ACP-like"/>
    <property type="match status" value="7"/>
</dbReference>
<dbReference type="SUPFAM" id="SSF56801">
    <property type="entry name" value="Acetyl-CoA synthetase-like"/>
    <property type="match status" value="7"/>
</dbReference>
<dbReference type="Pfam" id="PF13193">
    <property type="entry name" value="AMP-binding_C"/>
    <property type="match status" value="6"/>
</dbReference>
<evidence type="ECO:0000259" key="4">
    <source>
        <dbReference type="PROSITE" id="PS50075"/>
    </source>
</evidence>
<dbReference type="FunFam" id="3.40.50.980:FF:000002">
    <property type="entry name" value="Enterobactin synthetase component F"/>
    <property type="match status" value="2"/>
</dbReference>
<dbReference type="GO" id="GO:0008610">
    <property type="term" value="P:lipid biosynthetic process"/>
    <property type="evidence" value="ECO:0007669"/>
    <property type="project" value="UniProtKB-ARBA"/>
</dbReference>
<dbReference type="InterPro" id="IPR025110">
    <property type="entry name" value="AMP-bd_C"/>
</dbReference>
<dbReference type="Gene3D" id="3.40.50.980">
    <property type="match status" value="8"/>
</dbReference>
<dbReference type="NCBIfam" id="TIGR01733">
    <property type="entry name" value="AA-adenyl-dom"/>
    <property type="match status" value="7"/>
</dbReference>
<feature type="domain" description="Carrier" evidence="4">
    <location>
        <begin position="472"/>
        <end position="547"/>
    </location>
</feature>
<dbReference type="SMART" id="SM00823">
    <property type="entry name" value="PKS_PP"/>
    <property type="match status" value="7"/>
</dbReference>
<dbReference type="InterPro" id="IPR023213">
    <property type="entry name" value="CAT-like_dom_sf"/>
</dbReference>
<name>A0ABD7V1D1_9ACTN</name>
<dbReference type="CDD" id="cd17643">
    <property type="entry name" value="A_NRPS_Cytc1-like"/>
    <property type="match status" value="2"/>
</dbReference>
<dbReference type="InterPro" id="IPR045851">
    <property type="entry name" value="AMP-bd_C_sf"/>
</dbReference>
<proteinExistence type="predicted"/>
<dbReference type="Pfam" id="PF00550">
    <property type="entry name" value="PP-binding"/>
    <property type="match status" value="7"/>
</dbReference>
<dbReference type="Pfam" id="PF00668">
    <property type="entry name" value="Condensation"/>
    <property type="match status" value="8"/>
</dbReference>
<evidence type="ECO:0000256" key="2">
    <source>
        <dbReference type="ARBA" id="ARBA00022450"/>
    </source>
</evidence>
<dbReference type="GO" id="GO:0043041">
    <property type="term" value="P:amino acid activation for nonribosomal peptide biosynthetic process"/>
    <property type="evidence" value="ECO:0007669"/>
    <property type="project" value="UniProtKB-ARBA"/>
</dbReference>
<dbReference type="CDD" id="cd19540">
    <property type="entry name" value="LCL_NRPS-like"/>
    <property type="match status" value="6"/>
</dbReference>
<dbReference type="Proteomes" id="UP000360750">
    <property type="component" value="Unassembled WGS sequence"/>
</dbReference>
<keyword evidence="3" id="KW-0597">Phosphoprotein</keyword>
<organism evidence="5 6">
    <name type="scientific">Gordonia paraffinivorans</name>
    <dbReference type="NCBI Taxonomy" id="175628"/>
    <lineage>
        <taxon>Bacteria</taxon>
        <taxon>Bacillati</taxon>
        <taxon>Actinomycetota</taxon>
        <taxon>Actinomycetes</taxon>
        <taxon>Mycobacteriales</taxon>
        <taxon>Gordoniaceae</taxon>
        <taxon>Gordonia</taxon>
    </lineage>
</organism>
<dbReference type="Gene3D" id="3.30.559.30">
    <property type="entry name" value="Nonribosomal peptide synthetase, condensation domain"/>
    <property type="match status" value="8"/>
</dbReference>
<dbReference type="InterPro" id="IPR006162">
    <property type="entry name" value="Ppantetheine_attach_site"/>
</dbReference>
<dbReference type="InterPro" id="IPR009081">
    <property type="entry name" value="PP-bd_ACP"/>
</dbReference>
<dbReference type="Gene3D" id="3.30.559.10">
    <property type="entry name" value="Chloramphenicol acetyltransferase-like domain"/>
    <property type="match status" value="8"/>
</dbReference>
<dbReference type="GO" id="GO:0044550">
    <property type="term" value="P:secondary metabolite biosynthetic process"/>
    <property type="evidence" value="ECO:0007669"/>
    <property type="project" value="UniProtKB-ARBA"/>
</dbReference>
<dbReference type="PANTHER" id="PTHR45527:SF1">
    <property type="entry name" value="FATTY ACID SYNTHASE"/>
    <property type="match status" value="1"/>
</dbReference>
<dbReference type="InterPro" id="IPR020806">
    <property type="entry name" value="PKS_PP-bd"/>
</dbReference>
<dbReference type="PROSITE" id="PS50075">
    <property type="entry name" value="CARRIER"/>
    <property type="match status" value="7"/>
</dbReference>
<comment type="cofactor">
    <cofactor evidence="1">
        <name>pantetheine 4'-phosphate</name>
        <dbReference type="ChEBI" id="CHEBI:47942"/>
    </cofactor>
</comment>
<dbReference type="SUPFAM" id="SSF47336">
    <property type="entry name" value="ACP-like"/>
    <property type="match status" value="7"/>
</dbReference>
<reference evidence="5 6" key="1">
    <citation type="submission" date="2019-02" db="EMBL/GenBank/DDBJ databases">
        <authorList>
            <consortium name="Pathogen Informatics"/>
        </authorList>
    </citation>
    <scope>NUCLEOTIDE SEQUENCE [LARGE SCALE GENOMIC DNA]</scope>
    <source>
        <strain evidence="5 6">3012STDY6756503</strain>
    </source>
</reference>
<dbReference type="SUPFAM" id="SSF52777">
    <property type="entry name" value="CoA-dependent acyltransferases"/>
    <property type="match status" value="16"/>
</dbReference>
<sequence>MGVALPRNAELIVALLGVVKSGAAYLPLDRSHPLERLAMIVEDARPVLILTDEALIEEWSDLGSRLSTVEDMAANGQGSGADDESAWLPQCINPQHPAYVMYTSGSTGKPKGVVVTHADVVTLLSAMAREYDFTESDVWTMFQSYAFDVSVGEIWVALSFGGRLVVLDYITTRSPGDFVDVLAREQVTVVNLTPSAFYQLAGAVRPPANGVLSPSIRCIIMVGEALDFEQVRRWHTDRRALDGNDGPQLNNMYGPTEATVYMTRRILTPEFVASTLASDVGMPLDGSHTYVLDSRLRKVPEGVPGDLYIAGDQLARGYAGRFALNATRFVADPYGPEGTRMYQTGDVAIVRNGSLEFLGRSDNQVKLRGFRIELGEVEAALLAHPGVNAAAASIHERDDHPAQLVGYVVGAAADGGALDTSEVRTAAASKVPDYMVPDIIMVLDQLPLNVNGKLDRKALPEPVIEARAAYEPPADDTERVLVDLFTEVLGLDDISVTESIFDVGGNSLIAAQIVGRACEVLGVDLNMRDLFDAPTVRGLAARVKDAQPGLAPITAADPRPVEVPLSFAQQRMWFINRFDPDSPSYNIPVLLKISGELDIDALHDAVVDLITRQELLRTVFPATDGRPRQEVLAVEDAVDRLDWLVTDSPEAFESAVSAGFDVAVQTPLRVALLRQAPGETVLGVVVHHIAADGESMRPLVADLLTAYTARAMGSAPAFTPLEVQFADFALWQHQTFGQADDPTSLLGRQLAYWRETLADLPSVIDLPTDRERPQVASGRGARITFDVPAETVDRVEEIARISGATPFMVAHAALAVLLSRMAATDDVAIATPIAGRTHAVVEPLVGMFVNTLVLRTGIDRAATFLDLLEEVRAADLDAFDNGDVPFETLVETLAPVRSEAFAPLAQVMLSFDPARSAHKLEMAISGLQVTEIDPPIIPAQYDLTIGLNTLDEGGWSGMVTFATDLFDPASAEQIGRRFVRLLDQLTESPQRAVGDVPLLSAEEAEALAAEERGAAVALPSEDLASAVAASVVAYPGREALVFGDRSVSYGEFGSRVWTLARQLIAAGVGPDVAVAVCIPRSVELLVAVHAVVAAGGQYVPIDTGAPVDRARYMVETSGASVVLVHAGLAVPASVVGLGDAVEVIAVDASVPVEAGVSAVTDAERRGRLLPQHAAYTIFTSGSTGRPKGVTLPHEAVVNRLRWGLDELPIGPDDMVVLKTPYTFDCSVAELFAPLMQGSRLLIADPEGHLDPPYLADLIADKGATMVHFVPSMLSVFLELAGPERLARLDRVRIISTTGEALPPAVAAETRAVVPGAMLYNLYGPTEAAVEITSYQRLDEVGDTVPIGVPVWNSTAYVLDGRLNQVPYGVPGELYVGGVQLARGYAARPDLTADRFLADPFGAPGSRMYRTGDLVRRNASGELEYLGRTDFQVKLRGQRIELGEIEAAIAQAPGVVHAAVTVTEAAGGQHLVGYFAPSEVDLDTVRESVGAALPTYMHPSVWVPLESMPLNTAGKVDRKALPAPVIESAGYEAPSSDAEERVASVFATLLDLEQVSVTESFFDLGGNSLSALRLAARISDALGVQVSVRDVFDAPSVRELVNAVSGQAPALPPVRPVTPRPERVPLSYSQQRMWFINQMEPDLPTYNIPALFELSGNIDVDLLRTALVDVITRHEILRTTFPAADGLPYQHVLLPAEVDEHLDWRVVTSADGFASDLRRGFDVSHELPIRARVLFNSSDTATLALVAHHIAFDGQSFGPLAADLFTAYDSRSRGEAPGFAPLEVQFADYALWQREVLGAPEDTESVLGNQLTYWRQRLAGLSDVLDLPTDRPRPLVASHRGELFTFEIPADIGRRVDEVAADRGATRFMVLHAAFAVLLARLTGTSDLAVGTPIGGRGQRELDAMIGMFVNTLVLRTSIDPGNSFDEVLDRVRADDLEALSHADIPFESVVEAVNPVRSTAFSPLVQVILSVDPIAADTAETISVNGLNIRPVTVSEAPAQVDLNLTVSTGSAGDAWSAIFTYATDLFDRSSIERFSEWFVRLLEGVLTSPDRPVGDVELLAPEHRAAVVEGSVASSGSVAGETIADQVAARVADSADGVALVSGERSIDYAEFGLRVAGLARTLIGHGVGPNTAVGVVMRRTPAMVIAVHAVMAAGGQYVPIDPEAPADRARYMVETAAVGPVLVESGHRPSQVLDVMDSTAPVIEVDADVPIDPATEPLAASERLRPLRLDDAAYTLFTSGSTGRPKGVTVSHRAVANFVAWFDSLIPEGSQRLVFKTPHTFDASVLELFWPLTAGQTMVVAEPDGHRDPQYLADLIAEAGVTIAQFVPSLLSVFLDVVDRTEHLDGLQVLFSGGEALPPAVLRRFTERVPGTRVVNLFGPTEAAVYTMSAQLDGAVDVVPIGKPMPNTTAYVLDARLHPVPDGVAGELYLGGVQSARGYASRADLTAERFVADPFGEAGSRLYRTGDLVRRRPSGDLEYLGRADFQVKLRGQRLELGEVESAVSGAPGVVHAAARVVSGPAGDQLVGYVAPASVDVDVVRASVAGSLPEYMRPSVWVVLEEMPLNSAGKVDRRSLPDPELGVAEYVAPGSEAEEVVAGVFADLLGVERVSVVESFFDLGGNSLAAMRLVARVSDALGVQVSVRDVFDAPSVRELVVAVSGRRPALPPVRAVSPRPGRVPLSFAQQRMWFINQLEPSSGMYNIPLVLRVVGDLDVDALRAAMVDVVVRHELLRTTFPAVDGVPFQRVHDVSEVAAHLDWRDVDSASGIEDAVTGGFVLEHQWPVRVRVWESAPGEHVVAVVMHHIASDGESLSPLVSDLVAGYVARSSGEVPGFAPLSVQFADFAIWQHEVLGSPDDPSSVIGGQLAYWREQLAGLPDVLELPADRPRPQVASGRGVRTVFEMPEAVVGRVRRLAESHGVTPFMVLHAAFAVMLSRLAGTSDVAVGTPVAGRGQQVLDPLIGMFVNTLVLRSEVDAGGSFARLLEQVRETDLAAFANADVPFEAVVDAVNPVRSEAFAPLAQVMLVASPAAEGLPSAIDLGGLELSPVESDEVPAQRDLTVYVEIGEAGAWSGSVVAAADLFDVETAAGFADRFVRVLDVVTADPSLPVGDVDLLTADERRALELLPAPVVQTVNAGRTLVDLFAGSVAAHADRVAVSAAGRVLSFAELDARSDAVAAGLIARGVSAGDLVGVATARSVDLVSAILGVLKAGAGYLPLDLGNPVERLSFIVSDAEVSVVIGDGSSADHGLWRQLPGSAQVVDVEELAAQPVSASWSPVRVPADARAYVIYTSGSTGRPKGVEITHRDVVTLMDAAGGEFEFSAADVWTMFHSYAFDFSVWEMWGPLLSGARLVVVDRELARDPRAFVDVLVDEGVTVLSQTPSAFYQLIDARRGDERPLALRYVVFGGEALSFDQVRRWYDENPSQTARLVNMYGITETTVHVSFRALDRDVVAGTDASLIGRPLSSLQIHILDDRLHPVPEGVPGEMYVSGGQLAAGYLRRPGLSASRFVADPFAGDGSRMYRTGDRARRVGGDIEYLGRNDAQVQLRGFRIEFGEIEAALLAAVPSAAAAAARVITDAVRGDQLVGYVVVGAGQDVDSAAVRSAVAEHVPGYMVPDVVVGVERLPLTANGKLDREALPAPQFETAEFVAPGSEAEEVVAGVFADLLGVERVSVVESFFDLGGNSLSAARLAARASAALDVEVSVRDVFDAPSVRELVVAVSGRRPALPPVRAVSPRPGRVPLSFAQQRMWFINQLEPSSGMYNIPLVLRVVGDLDVDALRAAMVDVVVRHELLRTTFPDVDGVPFQRVHDVSEVAAHLDWRDVDSASGIEDAVTGGFVLEHQWPVRVRVWESAPGEHVVAVVMHHIASDGESLSPLVSDLVAGYVARSSGEVPGFAPLSVQFADFAIWQHEVLGSPDDPSSVIGGQLAYWREQLAGLPDVLELPADRPRPQVASGRGVRTVFEMPEAVVGRVRRLAESHGVTPFMVLHAAFAVMLSRLAGTSDVAVGTPVAGRGQQVLDPLIGMFVNTLVLRSEVDAGGSFARLLEQVRETDLAAFANADVPFEAVVDAVNPVRSEAFAPLAQVMLVASPAAEGLPSAIDLGGLELSPVESDEVPAQRDLTVYVEIGEAGAWSGSVVAAADLFDVETAAGFADRFVRVLDVVTADPSLPVGDVDLLTADERRALELLPAPVVQTVNAGRTLVDLFAGSVAAHADRVAVSAAGRVLSFAELDARSDAVAAGLIARGVSAGDLVGVATARSVDLVSAILGVLKAGAGYLPLDLGNPVERLSFIVSDAEVSVVIGDGSSADHGLWRQLPGSAQVVDVEELAAQPVSASWSPVRVPADARAYVIYTSGSTGRPKGVEITHRDVVTLMDAAGGEFEFSAADVWTMFHSYAFDFSVWEMWGPLLSGARLVVVDRELARDPRAFVDVLVDEGVTVLSQTPSAFYQLIDARRGDERPLALRYVVFGGEALSFDQVRRWYDENPSQTARLVNMYGITETTVHVSFRALDRDVVAGTDASLIGRPLSSLQIHILDDRLHPVPEGVPGEMYVSGGQLAAGYLRRPGLSASRFVADPFAGDGSRMYRTGDRARRVGGDIEYLGRNDAQVQLRGFRIEFGEIEAALLAAVPSAAAAAARVITDAVRGDQLVGYVVVGAGQDVDSAAVRSAVAEHVPGYMVPDVVVGVERLPLTANGKLDREALPAPQFETAEFVAPGSEAEEVVAGVFADLLGVERVSVVESFFDLGGNSLSAARLAARASAALDVEVSVRDVFDAPSVRELVVAVSGRRPALPPVRAVSPRPGRVPLSFAQQRMWFINQFDTSSGAYNIPAALTLPSTIDADLVAGALLDVIGRHEVLRTVYPSIDNKPVQHVLPLAEARARFDWAEVESLDALVASTTAGFDVSGELPLRGRFMRDESGLHIAITVHHIAMDGQSIPVLARDLMGAYAARSEGRDIDLPALEVQYADYALWQHSVLGDVSDDASVLGEQMAYWRRALAGLPAVTDLPMDRPRPPVLGTAGGIVTVEVDDPVVQRIDELARERSMSAFMITEAAFAATIARLASTTDVVIATPIAGRSDPALEDLIGMFVNTLLLRTQVDPGTSVGELLERVRTTVLDAFANDQVQFDDLINAFASERSSSYQPLAQIAFTYTEAADEAMSGATSGVDAKAVDTGVVEAKFDLTVAVRASAAGAPMAVDFIYAAELFDEPTVRRFADVYRRVLKAVVEDQQIAVGDIDIVGRAEETRLDAAPPVGLPARGATVGRGGEVEEGTLIDVLAQRDLDPDHLALICDGTEIDYDEFETRTNAIARALLRRGVQPEDVIAVGMERSIGSVLATWGIVKSGAAFVPVDPAYPTDRIAYMLDDSRAAFGITDAATRDRLGESPCAWVDLAELEAEAESGDDIADSERNGSVRLSNLAYLIYTSGSTGRPKAVGVSHTGIVDFVNSLAKITTGTPEDEPDTRILHVASPSFDASIFEMAWAIPAGHTLVIAPHTEYAGDALATVLERDEVTDLILTPSVLATVDPARAEYVRNLATGGEACPPELVERWSQRGRRIFNCYGPTEATVWATRSRLTAGKPVTIGKPIDGFTVRVLDQRLHEVPLGVVGELYLSTAGLARGYLGRPGQTATSFVADPFGEPGSRMYATGDLVRVGKGGNLEFAGRADHQVKINGQRVELGEIESVLDAQPGVAQSVVIGVETERGGRKHTEIVAYLVAKPGATIDSAAVLDEASTHLAAHMVPAQAIVIDEIPLTPAGKLDRTALPAPQAPKPAEYVAPANPVEEDLARIVGGLLGEERISVTESFFALGGDSIMSIQLSSAAKAAGYHLTPREIFELKTIRAMAASVAASGGPVELVEELPGGGTGDMPLPPVVSWLVEHSDEPSDLADFSQALVFNLPNAAQVSDMQTVFEAVASSHPMLTAVLAPSEGGWTLTAGAGRVPTVREIDADGSLDEALTDAHRELLGALDPTTGSLVAAAIVNGDGRRRLVVAIHHLGVDAVSWPILVEDLVTAWAQHTSGRPIELRPEGTSARRVAHLLADQVDARAAEAGYWLEQLPERPTSFGEPADRSGHRWRDDKSFTYVVDDVAGKILTTAAAAFGGSADDILIGALARAVRAWQLDNGISDDGPVTVHTEGHGRYEGLAGDAGIVDLSRTVGWFTNITPMAVDPSVDVVHAVKSAKDSRVSRPAGGLGFGILRYNSDGELARRPLPTILYNFFGGGSTPISEPGPDDFLPVSDGPHLPATVSGAMRSSSIFGLNISTAGRDDKRLEAVVTYATDVLDEAAAVDIVSRWHDALREITHLVDAGVDVGLSRTDVPGVPLTQADLDHLAERYPGADVWPMTPLQQGLFFQADLAGTGGDDASLDVYITQTVLSLRGDVDTERLRNALTELLARHRVLRSGFVRVPSGAPVTVVPPHVEVPWSVIDVRSDDGRSHRDRVETVLAAERTEPFDMARPPLIRVVVIEHVDGTEVVITNHHLLIDGWSSPLVLADLLTLYATGETFTRPGVTGSDFADHARAVATADTEAGLAAWREVLAPVTEPTLVAPGHEPSADAPPRDLEFTVDADVTERLEALARDNSTTMATVVQFAWAVFLSRLTGVRTVTFGETVSGRSADIDGMEQMIGMFINTIPAVVDVAPDSTVLEVLAAMQDDKVKVLDHQQFGLPMLIAQSGLPVLFDTLTVYESFPVNVESVAGIDPSVAGGLQLVDAQTTDATHYPLNLSASQRGAELALKLKYLPSAFGPEQVDVFADVLKELLGAIARDPNLTVGRLPLLSADRGAALAPVSGGPASAPVPLHELFSDAARRAPDAVAVVDGSGVRMTYRELDEASNRLARWLIGRGVGPDRVVVLAIGRSATLLTAIWAVAKAGGAYVPVDPDYPTDRVSAMIEDSSAMLGLAVAESGDLPSDGLDWVRLDDAQIESEVAAQSAVALTDADRRGRVVANNLAYVIFTSGSTGRPKGVAVTHSGVANLARQESVWLSAGVKAPVVLGFASPSFDASFFEYMLAIVNAGTIVYRPSEVLGGPELESFITEHGVTHMVLTPSVLSTLDPSKVPSLQVVTSAGEAVTQAVADRWGAVVRYHNLYGPTEATVWSSSSPRFTPGDPVRIGGPIGGVDLMVLDAGLRPVPVGIPGELYIAGPALARGYLHRFGLTAESFVANPHGDPGQRMYRTGDVVRWLADGAGGLTLDYLGRTDDQVKLRGLRIELGEIEAVLSEHPGVESAVVIGVGGSVASALAAYVVPSADTVDVSELKAFAGHRLPSHMVPSSFTVIDELPLTPAGKLDKRALPEPTLQTGEYVEPAPGLERTVADVVAAVLELDPGRVSATASFFDLGGNSLSAARLAARLSDQLGLSVSVRDVFDAGSVRELAVTVGASEAADLPPITAVSPRPERLPLSFAQQRIWFINQLEPEAPTYNMSIGVRLTGSLDVPALRSAVADVVERHEILRTTFPSVDGEPFQQVHAADSSMAEPDWAVVSDEAALVSAAGAGFDVAAAPPFRVRLMKISDTEHVLLAVLHHLVGDGESMRPLIRDIVAAYLARAAGSAPRFDPLDVQFADYALWQREVLGSPDDPSSIVGRQLDYWQHQLAGAPDVLDLPMDRPRPQVATHRGAMVSTPLPVEVGARVNRLARERGVTPFMVVHAALTVLLSRMSATDDIVVATPIAGRGQQVLEPLVGMFVNTLLLRTGVEPRARFTDLLDRVRSVDLEAFAHADVPFEAVVDRVQPVRSQAFAPLAQVMITVIDHTPAKVDASIDADAGALRIAPVEAPVVPAQYDLSWTIGLGGDGDGLVQIVYATDLFDDNTVRRLLERFIDVLDHLSAHPEGPVSDAPLLTETERTEVLAWSRGPSVEEPAATVIELAASRVR</sequence>
<feature type="domain" description="Carrier" evidence="4">
    <location>
        <begin position="4715"/>
        <end position="4790"/>
    </location>
</feature>
<dbReference type="NCBIfam" id="NF004282">
    <property type="entry name" value="PRK05691.1"/>
    <property type="match status" value="7"/>
</dbReference>
<dbReference type="EMBL" id="CAACYD010000006">
    <property type="protein sequence ID" value="VFA88045.1"/>
    <property type="molecule type" value="Genomic_DNA"/>
</dbReference>
<dbReference type="InterPro" id="IPR000873">
    <property type="entry name" value="AMP-dep_synth/lig_dom"/>
</dbReference>
<protein>
    <submittedName>
        <fullName evidence="5">Tyrocidine synthase III</fullName>
    </submittedName>
</protein>
<dbReference type="FunFam" id="2.30.38.10:FF:000001">
    <property type="entry name" value="Non-ribosomal peptide synthetase PvdI"/>
    <property type="match status" value="2"/>
</dbReference>
<feature type="domain" description="Carrier" evidence="4">
    <location>
        <begin position="7305"/>
        <end position="7382"/>
    </location>
</feature>
<dbReference type="Pfam" id="PF00501">
    <property type="entry name" value="AMP-binding"/>
    <property type="match status" value="7"/>
</dbReference>
<dbReference type="Gene3D" id="3.40.50.12780">
    <property type="entry name" value="N-terminal domain of ligase-like"/>
    <property type="match status" value="3"/>
</dbReference>
<keyword evidence="2" id="KW-0596">Phosphopantetheine</keyword>
<evidence type="ECO:0000256" key="1">
    <source>
        <dbReference type="ARBA" id="ARBA00001957"/>
    </source>
</evidence>
<dbReference type="CDD" id="cd05930">
    <property type="entry name" value="A_NRPS"/>
    <property type="match status" value="3"/>
</dbReference>
<dbReference type="PROSITE" id="PS00455">
    <property type="entry name" value="AMP_BINDING"/>
    <property type="match status" value="5"/>
</dbReference>
<dbReference type="PROSITE" id="PS00012">
    <property type="entry name" value="PHOSPHOPANTETHEINE"/>
    <property type="match status" value="7"/>
</dbReference>
<accession>A0ABD7V1D1</accession>
<dbReference type="FunFam" id="3.40.50.980:FF:000001">
    <property type="entry name" value="Non-ribosomal peptide synthetase"/>
    <property type="match status" value="1"/>
</dbReference>
<dbReference type="InterPro" id="IPR036736">
    <property type="entry name" value="ACP-like_sf"/>
</dbReference>
<dbReference type="InterPro" id="IPR010071">
    <property type="entry name" value="AA_adenyl_dom"/>
</dbReference>
<dbReference type="InterPro" id="IPR020845">
    <property type="entry name" value="AMP-binding_CS"/>
</dbReference>
<evidence type="ECO:0000256" key="3">
    <source>
        <dbReference type="ARBA" id="ARBA00022553"/>
    </source>
</evidence>
<dbReference type="InterPro" id="IPR042099">
    <property type="entry name" value="ANL_N_sf"/>
</dbReference>
<dbReference type="PANTHER" id="PTHR45527">
    <property type="entry name" value="NONRIBOSOMAL PEPTIDE SYNTHETASE"/>
    <property type="match status" value="1"/>
</dbReference>
<feature type="domain" description="Carrier" evidence="4">
    <location>
        <begin position="3652"/>
        <end position="3727"/>
    </location>
</feature>
<evidence type="ECO:0000313" key="6">
    <source>
        <dbReference type="Proteomes" id="UP000360750"/>
    </source>
</evidence>
<dbReference type="InterPro" id="IPR001242">
    <property type="entry name" value="Condensation_dom"/>
</dbReference>
<dbReference type="Gene3D" id="2.30.38.10">
    <property type="entry name" value="Luciferase, Domain 3"/>
    <property type="match status" value="4"/>
</dbReference>
<dbReference type="FunFam" id="3.30.300.30:FF:000010">
    <property type="entry name" value="Enterobactin synthetase component F"/>
    <property type="match status" value="1"/>
</dbReference>
<feature type="domain" description="Carrier" evidence="4">
    <location>
        <begin position="2589"/>
        <end position="2664"/>
    </location>
</feature>
<dbReference type="NCBIfam" id="NF003417">
    <property type="entry name" value="PRK04813.1"/>
    <property type="match status" value="7"/>
</dbReference>
<comment type="caution">
    <text evidence="5">The sequence shown here is derived from an EMBL/GenBank/DDBJ whole genome shotgun (WGS) entry which is preliminary data.</text>
</comment>
<feature type="domain" description="Carrier" evidence="4">
    <location>
        <begin position="5779"/>
        <end position="5853"/>
    </location>
</feature>
<feature type="domain" description="Carrier" evidence="4">
    <location>
        <begin position="1532"/>
        <end position="1607"/>
    </location>
</feature>
<evidence type="ECO:0000313" key="5">
    <source>
        <dbReference type="EMBL" id="VFA88045.1"/>
    </source>
</evidence>
<dbReference type="FunFam" id="3.40.50.12780:FF:000012">
    <property type="entry name" value="Non-ribosomal peptide synthetase"/>
    <property type="match status" value="4"/>
</dbReference>
<dbReference type="Gene3D" id="3.30.300.30">
    <property type="match status" value="7"/>
</dbReference>
<gene>
    <name evidence="5" type="primary">tycC_2</name>
    <name evidence="5" type="ORF">NCTC8139_01587</name>
</gene>